<dbReference type="Gene3D" id="3.40.630.30">
    <property type="match status" value="1"/>
</dbReference>
<dbReference type="SUPFAM" id="SSF55729">
    <property type="entry name" value="Acyl-CoA N-acyltransferases (Nat)"/>
    <property type="match status" value="1"/>
</dbReference>
<dbReference type="InterPro" id="IPR041496">
    <property type="entry name" value="YitH/HolE_GNAT"/>
</dbReference>
<dbReference type="Pfam" id="PF18014">
    <property type="entry name" value="Acetyltransf_18"/>
    <property type="match status" value="1"/>
</dbReference>
<evidence type="ECO:0000259" key="1">
    <source>
        <dbReference type="Pfam" id="PF18014"/>
    </source>
</evidence>
<name>A0A915DWK8_9BILA</name>
<evidence type="ECO:0000313" key="2">
    <source>
        <dbReference type="Proteomes" id="UP000887574"/>
    </source>
</evidence>
<feature type="domain" description="YitH/HolE acetyltransferase (GNAT)" evidence="1">
    <location>
        <begin position="156"/>
        <end position="261"/>
    </location>
</feature>
<reference evidence="3" key="1">
    <citation type="submission" date="2022-11" db="UniProtKB">
        <authorList>
            <consortium name="WormBaseParasite"/>
        </authorList>
    </citation>
    <scope>IDENTIFICATION</scope>
</reference>
<dbReference type="Gene3D" id="3.40.630.90">
    <property type="match status" value="1"/>
</dbReference>
<sequence>MWKYENFTTERDDYLCYLNGLGTENFQLLAVFKKGTKELIASVMSACVPCTNPSLSFCSIAHFFVLPDFRSAGIGSELFSKIMNSSKFSGKNLYLCSAPSMSQKYSQRYGFNKFPGWKQQMYKISINQIQKDEERVKKVANLVPLTSLNEDQWQQVLKYDREVVGGIKREAYMRLILSVKTSTAVVVMDQSDSVVGICNLRELTEPNTLMAGPFFADSSEIAETMIRQTVQLACHKKHYETLIFLLPSTHKAGVDLISRLGEGVVQKTDCYCPQFTQHVIEVAVNKIFSAADPDLLYI</sequence>
<accession>A0A915DWK8</accession>
<evidence type="ECO:0000313" key="3">
    <source>
        <dbReference type="WBParaSite" id="jg24249"/>
    </source>
</evidence>
<dbReference type="CDD" id="cd04301">
    <property type="entry name" value="NAT_SF"/>
    <property type="match status" value="1"/>
</dbReference>
<proteinExistence type="predicted"/>
<protein>
    <submittedName>
        <fullName evidence="3">YitH acetyltransferase (GNAT) domain-containing protein</fullName>
    </submittedName>
</protein>
<dbReference type="PANTHER" id="PTHR47408">
    <property type="entry name" value="PROTEIN CBG01304-RELATED"/>
    <property type="match status" value="1"/>
</dbReference>
<dbReference type="AlphaFoldDB" id="A0A915DWK8"/>
<dbReference type="InterPro" id="IPR016181">
    <property type="entry name" value="Acyl_CoA_acyltransferase"/>
</dbReference>
<keyword evidence="2" id="KW-1185">Reference proteome</keyword>
<organism evidence="2 3">
    <name type="scientific">Ditylenchus dipsaci</name>
    <dbReference type="NCBI Taxonomy" id="166011"/>
    <lineage>
        <taxon>Eukaryota</taxon>
        <taxon>Metazoa</taxon>
        <taxon>Ecdysozoa</taxon>
        <taxon>Nematoda</taxon>
        <taxon>Chromadorea</taxon>
        <taxon>Rhabditida</taxon>
        <taxon>Tylenchina</taxon>
        <taxon>Tylenchomorpha</taxon>
        <taxon>Sphaerularioidea</taxon>
        <taxon>Anguinidae</taxon>
        <taxon>Anguininae</taxon>
        <taxon>Ditylenchus</taxon>
    </lineage>
</organism>
<dbReference type="Proteomes" id="UP000887574">
    <property type="component" value="Unplaced"/>
</dbReference>
<dbReference type="PANTHER" id="PTHR47408:SF1">
    <property type="entry name" value="N-ACETYLTRANSFERASE DOMAIN-CONTAINING PROTEIN"/>
    <property type="match status" value="1"/>
</dbReference>
<dbReference type="WBParaSite" id="jg24249">
    <property type="protein sequence ID" value="jg24249"/>
    <property type="gene ID" value="jg24249"/>
</dbReference>